<gene>
    <name evidence="2" type="ORF">FTX54_003740</name>
</gene>
<organism evidence="2 3">
    <name type="scientific">Alkalicoccus halolimnae</name>
    <dbReference type="NCBI Taxonomy" id="1667239"/>
    <lineage>
        <taxon>Bacteria</taxon>
        <taxon>Bacillati</taxon>
        <taxon>Bacillota</taxon>
        <taxon>Bacilli</taxon>
        <taxon>Bacillales</taxon>
        <taxon>Bacillaceae</taxon>
        <taxon>Alkalicoccus</taxon>
    </lineage>
</organism>
<keyword evidence="1" id="KW-1133">Transmembrane helix</keyword>
<name>A0A5C7FBI0_9BACI</name>
<protein>
    <recommendedName>
        <fullName evidence="4">Voltage-gated potassium channel</fullName>
    </recommendedName>
</protein>
<evidence type="ECO:0000313" key="2">
    <source>
        <dbReference type="EMBL" id="WWD80693.1"/>
    </source>
</evidence>
<proteinExistence type="predicted"/>
<dbReference type="SUPFAM" id="SSF81324">
    <property type="entry name" value="Voltage-gated potassium channels"/>
    <property type="match status" value="1"/>
</dbReference>
<feature type="transmembrane region" description="Helical" evidence="1">
    <location>
        <begin position="68"/>
        <end position="88"/>
    </location>
</feature>
<feature type="transmembrane region" description="Helical" evidence="1">
    <location>
        <begin position="119"/>
        <end position="136"/>
    </location>
</feature>
<dbReference type="EMBL" id="CP144914">
    <property type="protein sequence ID" value="WWD80693.1"/>
    <property type="molecule type" value="Genomic_DNA"/>
</dbReference>
<evidence type="ECO:0000256" key="1">
    <source>
        <dbReference type="SAM" id="Phobius"/>
    </source>
</evidence>
<dbReference type="OrthoDB" id="9785285at2"/>
<reference evidence="2 3" key="1">
    <citation type="submission" date="2024-01" db="EMBL/GenBank/DDBJ databases">
        <title>Complete Genome Sequence of Alkalicoccus halolimnae BZ-SZ-XJ29T, a Moderately Halophilic Bacterium Isolated from a Salt Lake.</title>
        <authorList>
            <person name="Zhao B."/>
        </authorList>
    </citation>
    <scope>NUCLEOTIDE SEQUENCE [LARGE SCALE GENOMIC DNA]</scope>
    <source>
        <strain evidence="2 3">BZ-SZ-XJ29</strain>
    </source>
</reference>
<dbReference type="RefSeq" id="WP_147804443.1">
    <property type="nucleotide sequence ID" value="NZ_CP144914.1"/>
</dbReference>
<accession>A0A5C7FBI0</accession>
<dbReference type="KEGG" id="ahal:FTX54_003740"/>
<keyword evidence="1" id="KW-0472">Membrane</keyword>
<dbReference type="AlphaFoldDB" id="A0A5C7FBI0"/>
<evidence type="ECO:0000313" key="3">
    <source>
        <dbReference type="Proteomes" id="UP000321816"/>
    </source>
</evidence>
<feature type="transmembrane region" description="Helical" evidence="1">
    <location>
        <begin position="12"/>
        <end position="32"/>
    </location>
</feature>
<feature type="transmembrane region" description="Helical" evidence="1">
    <location>
        <begin position="148"/>
        <end position="164"/>
    </location>
</feature>
<feature type="transmembrane region" description="Helical" evidence="1">
    <location>
        <begin position="38"/>
        <end position="56"/>
    </location>
</feature>
<feature type="transmembrane region" description="Helical" evidence="1">
    <location>
        <begin position="170"/>
        <end position="197"/>
    </location>
</feature>
<dbReference type="Proteomes" id="UP000321816">
    <property type="component" value="Chromosome"/>
</dbReference>
<keyword evidence="3" id="KW-1185">Reference proteome</keyword>
<keyword evidence="1" id="KW-0812">Transmembrane</keyword>
<dbReference type="Gene3D" id="1.10.287.70">
    <property type="match status" value="1"/>
</dbReference>
<evidence type="ECO:0008006" key="4">
    <source>
        <dbReference type="Google" id="ProtNLM"/>
    </source>
</evidence>
<sequence>MASARSRGPIEFIYEGFMVILAFAAVATIWYETRYEDAIVWGTWGIFFGDFCIRFYKAQKKWQFIKAHPFMVIAVIPLDAIFQMARIARVLHFLRLKAMTKYYTKPAIKLIEKQKLTHIIPAIFLIVFISTIPLYMAEGEKLNHYAEAWVGSIASIIFFGYAYVDPETTIGTIIITLLSVCGVVLHTVAIRFILYWIRDTYIGRKAEKKLNDFKN</sequence>